<evidence type="ECO:0000256" key="1">
    <source>
        <dbReference type="SAM" id="MobiDB-lite"/>
    </source>
</evidence>
<sequence>MHKDLNVHVAGVKRMVAAWLKSGFEQPVLLMNKDNDAAANSGSAAAREHAKKVSTRGAVKLCELMGMLLNKLTITRMTRKGSRTAMGFIFVPMNTMVTLYDFRTASAEIIVNLTVYRQFMQFVRDRKMSLAYHHLVKNIWTTINDLCTIIELIILLWHTKFVGYAPGSGAANRAQRKDYCRSGHTLWFKSVFRDHVDGWQAMGTSRGDGRMAELQSERHPMLPLKHINSKAQFKQNGTAEFIEQKLNTREGQQFLQQQAQAISSPGREKKRKVAQAKHDTKTVTEHRAAKAKSDVKREAEIAAINKCILIFDITCFEDPVMLKKIPLPQIDLQLKWHRLRELETNKKTEIPALSKMNKKQKAEILVAAIRRWITRVNAGQVHLMGQQLSQPVLSEEMALESDEDEDDAAYEDKD</sequence>
<name>A0AAD6Y419_9AGAR</name>
<gene>
    <name evidence="2" type="ORF">GGX14DRAFT_401966</name>
</gene>
<dbReference type="AlphaFoldDB" id="A0AAD6Y419"/>
<accession>A0AAD6Y419</accession>
<proteinExistence type="predicted"/>
<evidence type="ECO:0000313" key="3">
    <source>
        <dbReference type="Proteomes" id="UP001219525"/>
    </source>
</evidence>
<feature type="region of interest" description="Disordered" evidence="1">
    <location>
        <begin position="394"/>
        <end position="414"/>
    </location>
</feature>
<organism evidence="2 3">
    <name type="scientific">Mycena pura</name>
    <dbReference type="NCBI Taxonomy" id="153505"/>
    <lineage>
        <taxon>Eukaryota</taxon>
        <taxon>Fungi</taxon>
        <taxon>Dikarya</taxon>
        <taxon>Basidiomycota</taxon>
        <taxon>Agaricomycotina</taxon>
        <taxon>Agaricomycetes</taxon>
        <taxon>Agaricomycetidae</taxon>
        <taxon>Agaricales</taxon>
        <taxon>Marasmiineae</taxon>
        <taxon>Mycenaceae</taxon>
        <taxon>Mycena</taxon>
    </lineage>
</organism>
<protein>
    <submittedName>
        <fullName evidence="2">Uncharacterized protein</fullName>
    </submittedName>
</protein>
<feature type="compositionally biased region" description="Acidic residues" evidence="1">
    <location>
        <begin position="397"/>
        <end position="414"/>
    </location>
</feature>
<dbReference type="EMBL" id="JARJCW010000073">
    <property type="protein sequence ID" value="KAJ7198250.1"/>
    <property type="molecule type" value="Genomic_DNA"/>
</dbReference>
<reference evidence="2" key="1">
    <citation type="submission" date="2023-03" db="EMBL/GenBank/DDBJ databases">
        <title>Massive genome expansion in bonnet fungi (Mycena s.s.) driven by repeated elements and novel gene families across ecological guilds.</title>
        <authorList>
            <consortium name="Lawrence Berkeley National Laboratory"/>
            <person name="Harder C.B."/>
            <person name="Miyauchi S."/>
            <person name="Viragh M."/>
            <person name="Kuo A."/>
            <person name="Thoen E."/>
            <person name="Andreopoulos B."/>
            <person name="Lu D."/>
            <person name="Skrede I."/>
            <person name="Drula E."/>
            <person name="Henrissat B."/>
            <person name="Morin E."/>
            <person name="Kohler A."/>
            <person name="Barry K."/>
            <person name="LaButti K."/>
            <person name="Morin E."/>
            <person name="Salamov A."/>
            <person name="Lipzen A."/>
            <person name="Mereny Z."/>
            <person name="Hegedus B."/>
            <person name="Baldrian P."/>
            <person name="Stursova M."/>
            <person name="Weitz H."/>
            <person name="Taylor A."/>
            <person name="Grigoriev I.V."/>
            <person name="Nagy L.G."/>
            <person name="Martin F."/>
            <person name="Kauserud H."/>
        </authorList>
    </citation>
    <scope>NUCLEOTIDE SEQUENCE</scope>
    <source>
        <strain evidence="2">9144</strain>
    </source>
</reference>
<keyword evidence="3" id="KW-1185">Reference proteome</keyword>
<dbReference type="Proteomes" id="UP001219525">
    <property type="component" value="Unassembled WGS sequence"/>
</dbReference>
<evidence type="ECO:0000313" key="2">
    <source>
        <dbReference type="EMBL" id="KAJ7198250.1"/>
    </source>
</evidence>
<comment type="caution">
    <text evidence="2">The sequence shown here is derived from an EMBL/GenBank/DDBJ whole genome shotgun (WGS) entry which is preliminary data.</text>
</comment>